<feature type="region of interest" description="Disordered" evidence="1">
    <location>
        <begin position="131"/>
        <end position="162"/>
    </location>
</feature>
<dbReference type="PROSITE" id="PS51293">
    <property type="entry name" value="SANT"/>
    <property type="match status" value="1"/>
</dbReference>
<evidence type="ECO:0000259" key="2">
    <source>
        <dbReference type="PROSITE" id="PS51293"/>
    </source>
</evidence>
<feature type="region of interest" description="Disordered" evidence="1">
    <location>
        <begin position="1069"/>
        <end position="1107"/>
    </location>
</feature>
<dbReference type="SMART" id="SM00717">
    <property type="entry name" value="SANT"/>
    <property type="match status" value="1"/>
</dbReference>
<feature type="region of interest" description="Disordered" evidence="1">
    <location>
        <begin position="1315"/>
        <end position="1335"/>
    </location>
</feature>
<feature type="compositionally biased region" description="Polar residues" evidence="1">
    <location>
        <begin position="1205"/>
        <end position="1216"/>
    </location>
</feature>
<feature type="compositionally biased region" description="Polar residues" evidence="1">
    <location>
        <begin position="406"/>
        <end position="416"/>
    </location>
</feature>
<comment type="caution">
    <text evidence="3">The sequence shown here is derived from an EMBL/GenBank/DDBJ whole genome shotgun (WGS) entry which is preliminary data.</text>
</comment>
<dbReference type="InterPro" id="IPR001005">
    <property type="entry name" value="SANT/Myb"/>
</dbReference>
<dbReference type="OrthoDB" id="10258692at2759"/>
<reference evidence="3" key="1">
    <citation type="submission" date="2020-12" db="EMBL/GenBank/DDBJ databases">
        <authorList>
            <person name="Iha C."/>
        </authorList>
    </citation>
    <scope>NUCLEOTIDE SEQUENCE</scope>
</reference>
<feature type="compositionally biased region" description="Low complexity" evidence="1">
    <location>
        <begin position="773"/>
        <end position="789"/>
    </location>
</feature>
<feature type="region of interest" description="Disordered" evidence="1">
    <location>
        <begin position="944"/>
        <end position="976"/>
    </location>
</feature>
<dbReference type="Gene3D" id="1.10.10.60">
    <property type="entry name" value="Homeodomain-like"/>
    <property type="match status" value="1"/>
</dbReference>
<keyword evidence="4" id="KW-1185">Reference proteome</keyword>
<dbReference type="InterPro" id="IPR009057">
    <property type="entry name" value="Homeodomain-like_sf"/>
</dbReference>
<feature type="region of interest" description="Disordered" evidence="1">
    <location>
        <begin position="735"/>
        <end position="804"/>
    </location>
</feature>
<sequence length="1335" mass="143247">MGENSRHARNTKRPWMPAGIDGCLREARGSHRGKRGRRDPGGPPRRNLQGEFLGRGPPGRRPGKDNYLKDGMERRGPHGPNFPMGPYPGAMPEWKRHAHDDWSPTTAQADSRGPMGRELWRNEHLGPWEDYVKFHPSDRRPRRGGGRGMGSRGPKPHMFSNSMDRSLVNMDVGALDIERSRSVPSVGAFCADLRQPSHGDDLGHAVSLKSGSPVAGKGWGDVQLEPRLLLPGQKDGEAVVCDVKLEPRGSEDLDQGCGEVWDGSDGQGKRQRKLGFGDSISKKQPGSKQNEDGSASPGASPQEAQAEGSTADEDAEPLAQEPAVAQEKAKQIADKMEKLEKELDELERAITENKRVEHERSQAVEEIGKGLKNIENETIADGADWASSSEGAGGLEDAEADRLSGSCGTSCESRSLLSPHLQELSKPGTVEGPNKDTDGPAEPEIQPSVAERTVSMEQSTDRSPLPPSGQHLDTASLASDPELSTTEQHLGHLAPSSSSGLFEDNRCVDIVKQNMATAKEARRGAKSTLPTGFVKPDWGPMLPCPLPPSSHELLALARIVRVRQNRREATEASLQEDYSRRADEFRLFMEREVTGTGELLGPKKPGRGSFRPKSQYEEAKIMREIMGKKELAEMCQMPESCTGTWDHGRIFVDKNRLVEDPEAQLLEEDNCNPWSADEKKVFMDKFIEHPKDFRTVASFLEHRTTADCIGFYYQNQKLEVFERVRLKQQLKKRRSTADARKFSIQHMLPPSQRPRPAAVSQPSPRTRPKRSIAQQPQQQAQQQLPQQQQRRTCRPDALPRGRMQFRFGEKARSFLVGGPGDSKGQAMVEYEGFEEVAGRDEGVGSKARGAPKEDIAEGGLGRQAANPVLEALDRTLNAEPVQELTCAQRRTLHKEDVVTHPPLFKREGPVEHRTVDESLQESEDPRFGRSAVGQLHLDGFVEHPGPHSGLQGSFPLFGPPPKAAGQGSPPNSAAPPTYVDPQLLSSMFGASNSLALPTFLPSGDLAGMVPHGAENAAASANAQTLPTMEAAPMPSALSSTPPLFGVSFPKSGAGNTNAPPVCGQDHGFDEPSNVQTSTGHGGKGYPRMGMAASSRGSTEAKTGQGGVATVTPQVLSLVQDVLRRAMSQGATHSGAQPESTMNVFQLLTDLNHLARLKGGSLGPASPQPQAPSPSPPPLFLPRSSMPSSVPTHPDQPAAHAPWGVAQSSGSTANPVNVHGQQLAQSGVGGPGAEGLRSADGTALFGSSWQQMLGVLGATGGVRDAANEVLSRAAASGAVSQQWPVAEVGWAAHGWQGDARLGLFGPGVLHGGGEGRCGGAEGSLGHDNQPFEGGSS</sequence>
<accession>A0A8S1IP53</accession>
<evidence type="ECO:0000256" key="1">
    <source>
        <dbReference type="SAM" id="MobiDB-lite"/>
    </source>
</evidence>
<organism evidence="3 4">
    <name type="scientific">Ostreobium quekettii</name>
    <dbReference type="NCBI Taxonomy" id="121088"/>
    <lineage>
        <taxon>Eukaryota</taxon>
        <taxon>Viridiplantae</taxon>
        <taxon>Chlorophyta</taxon>
        <taxon>core chlorophytes</taxon>
        <taxon>Ulvophyceae</taxon>
        <taxon>TCBD clade</taxon>
        <taxon>Bryopsidales</taxon>
        <taxon>Ostreobineae</taxon>
        <taxon>Ostreobiaceae</taxon>
        <taxon>Ostreobium</taxon>
    </lineage>
</organism>
<name>A0A8S1IP53_9CHLO</name>
<feature type="region of interest" description="Disordered" evidence="1">
    <location>
        <begin position="246"/>
        <end position="331"/>
    </location>
</feature>
<dbReference type="InterPro" id="IPR017884">
    <property type="entry name" value="SANT_dom"/>
</dbReference>
<feature type="domain" description="SANT" evidence="2">
    <location>
        <begin position="669"/>
        <end position="720"/>
    </location>
</feature>
<dbReference type="Proteomes" id="UP000708148">
    <property type="component" value="Unassembled WGS sequence"/>
</dbReference>
<evidence type="ECO:0000313" key="4">
    <source>
        <dbReference type="Proteomes" id="UP000708148"/>
    </source>
</evidence>
<feature type="region of interest" description="Disordered" evidence="1">
    <location>
        <begin position="381"/>
        <end position="475"/>
    </location>
</feature>
<evidence type="ECO:0000313" key="3">
    <source>
        <dbReference type="EMBL" id="CAD7696562.1"/>
    </source>
</evidence>
<proteinExistence type="predicted"/>
<gene>
    <name evidence="3" type="ORF">OSTQU699_LOCUS1923</name>
</gene>
<feature type="region of interest" description="Disordered" evidence="1">
    <location>
        <begin position="1157"/>
        <end position="1216"/>
    </location>
</feature>
<dbReference type="EMBL" id="CAJHUC010000504">
    <property type="protein sequence ID" value="CAD7696562.1"/>
    <property type="molecule type" value="Genomic_DNA"/>
</dbReference>
<dbReference type="SUPFAM" id="SSF46689">
    <property type="entry name" value="Homeodomain-like"/>
    <property type="match status" value="1"/>
</dbReference>
<feature type="compositionally biased region" description="Basic and acidic residues" evidence="1">
    <location>
        <begin position="62"/>
        <end position="76"/>
    </location>
</feature>
<feature type="compositionally biased region" description="Pro residues" evidence="1">
    <location>
        <begin position="1165"/>
        <end position="1179"/>
    </location>
</feature>
<dbReference type="PANTHER" id="PTHR47340:SF1">
    <property type="entry name" value="DUPLICATED HOMEODOMAIN-LIKE SUPERFAMILY PROTEIN"/>
    <property type="match status" value="1"/>
</dbReference>
<feature type="region of interest" description="Disordered" evidence="1">
    <location>
        <begin position="1"/>
        <end position="92"/>
    </location>
</feature>
<dbReference type="PANTHER" id="PTHR47340">
    <property type="entry name" value="DUPLICATED HOMEODOMAIN-LIKE SUPERFAMILY PROTEIN"/>
    <property type="match status" value="1"/>
</dbReference>
<protein>
    <recommendedName>
        <fullName evidence="2">SANT domain-containing protein</fullName>
    </recommendedName>
</protein>